<dbReference type="Proteomes" id="UP001596523">
    <property type="component" value="Unassembled WGS sequence"/>
</dbReference>
<dbReference type="RefSeq" id="WP_381836661.1">
    <property type="nucleotide sequence ID" value="NZ_JBHTCF010000016.1"/>
</dbReference>
<accession>A0ABW2JQV9</accession>
<reference evidence="5" key="1">
    <citation type="journal article" date="2019" name="Int. J. Syst. Evol. Microbiol.">
        <title>The Global Catalogue of Microorganisms (GCM) 10K type strain sequencing project: providing services to taxonomists for standard genome sequencing and annotation.</title>
        <authorList>
            <consortium name="The Broad Institute Genomics Platform"/>
            <consortium name="The Broad Institute Genome Sequencing Center for Infectious Disease"/>
            <person name="Wu L."/>
            <person name="Ma J."/>
        </authorList>
    </citation>
    <scope>NUCLEOTIDE SEQUENCE [LARGE SCALE GENOMIC DNA]</scope>
    <source>
        <strain evidence="5">SYNS20</strain>
    </source>
</reference>
<comment type="caution">
    <text evidence="4">The sequence shown here is derived from an EMBL/GenBank/DDBJ whole genome shotgun (WGS) entry which is preliminary data.</text>
</comment>
<comment type="cofactor">
    <cofactor evidence="1">
        <name>Mg(2+)</name>
        <dbReference type="ChEBI" id="CHEBI:18420"/>
    </cofactor>
</comment>
<dbReference type="SUPFAM" id="SSF51621">
    <property type="entry name" value="Phosphoenolpyruvate/pyruvate domain"/>
    <property type="match status" value="1"/>
</dbReference>
<sequence>MRHFGHIAPEIRNRLFHSQPQEFTVDSPASLLSAALGATLYSPATRPHLADDIVKQAGRGVVSMVLCLEDSIDDAEVAGGEQNLIRQFAGLAERAGRGGADEASRLPLLFIRVREPAQIPDLVHRLGPAAALLSGFVLPKFTEERGVPFLEALTAAAASSGRRLFAMPVLESPELLHLETRVETLSGIARTVDKYRDRVLALRLGVTDFCSAYGLRRQPDMTAYDVQIVASVIADVVNVLGRADGTGFTVTGPVWEYFRVQERMFKPQLRASPFLGRAEELRTALIEHDMDGLLREIGLDRANGLLGKTCIHPSHVMPVHALSVVSHEEFSDAQDILRPERGGGGVLRSAYTNKMNEVKPHRAWAERTLQRAQAFGVANADVGFVELLTAGLPGGT</sequence>
<keyword evidence="4" id="KW-0456">Lyase</keyword>
<dbReference type="InterPro" id="IPR039480">
    <property type="entry name" value="C-C_Bond_Lyase-like"/>
</dbReference>
<keyword evidence="5" id="KW-1185">Reference proteome</keyword>
<name>A0ABW2JQV9_9ACTN</name>
<keyword evidence="2" id="KW-0479">Metal-binding</keyword>
<evidence type="ECO:0000256" key="1">
    <source>
        <dbReference type="ARBA" id="ARBA00001946"/>
    </source>
</evidence>
<evidence type="ECO:0000313" key="5">
    <source>
        <dbReference type="Proteomes" id="UP001596523"/>
    </source>
</evidence>
<dbReference type="EMBL" id="JBHTCF010000016">
    <property type="protein sequence ID" value="MFC7308561.1"/>
    <property type="molecule type" value="Genomic_DNA"/>
</dbReference>
<dbReference type="Pfam" id="PF15617">
    <property type="entry name" value="C-C_Bond_Lyase"/>
    <property type="match status" value="1"/>
</dbReference>
<keyword evidence="3" id="KW-0460">Magnesium</keyword>
<dbReference type="PANTHER" id="PTHR32308">
    <property type="entry name" value="LYASE BETA SUBUNIT, PUTATIVE (AFU_ORTHOLOGUE AFUA_4G13030)-RELATED"/>
    <property type="match status" value="1"/>
</dbReference>
<dbReference type="InterPro" id="IPR015813">
    <property type="entry name" value="Pyrv/PenolPyrv_kinase-like_dom"/>
</dbReference>
<protein>
    <submittedName>
        <fullName evidence="4">HpcH/HpaI aldolase/citrate lyase family protein</fullName>
    </submittedName>
</protein>
<evidence type="ECO:0000256" key="2">
    <source>
        <dbReference type="ARBA" id="ARBA00022723"/>
    </source>
</evidence>
<dbReference type="GO" id="GO:0016829">
    <property type="term" value="F:lyase activity"/>
    <property type="evidence" value="ECO:0007669"/>
    <property type="project" value="UniProtKB-KW"/>
</dbReference>
<evidence type="ECO:0000256" key="3">
    <source>
        <dbReference type="ARBA" id="ARBA00022842"/>
    </source>
</evidence>
<dbReference type="PANTHER" id="PTHR32308:SF10">
    <property type="entry name" value="CITRATE LYASE SUBUNIT BETA"/>
    <property type="match status" value="1"/>
</dbReference>
<organism evidence="4 5">
    <name type="scientific">Streptomyces monticola</name>
    <dbReference type="NCBI Taxonomy" id="2666263"/>
    <lineage>
        <taxon>Bacteria</taxon>
        <taxon>Bacillati</taxon>
        <taxon>Actinomycetota</taxon>
        <taxon>Actinomycetes</taxon>
        <taxon>Kitasatosporales</taxon>
        <taxon>Streptomycetaceae</taxon>
        <taxon>Streptomyces</taxon>
    </lineage>
</organism>
<dbReference type="Gene3D" id="3.20.20.60">
    <property type="entry name" value="Phosphoenolpyruvate-binding domains"/>
    <property type="match status" value="2"/>
</dbReference>
<gene>
    <name evidence="4" type="ORF">ACFQVC_30625</name>
</gene>
<evidence type="ECO:0000313" key="4">
    <source>
        <dbReference type="EMBL" id="MFC7308561.1"/>
    </source>
</evidence>
<proteinExistence type="predicted"/>
<dbReference type="InterPro" id="IPR040442">
    <property type="entry name" value="Pyrv_kinase-like_dom_sf"/>
</dbReference>